<protein>
    <submittedName>
        <fullName evidence="2">37358_t:CDS:1</fullName>
    </submittedName>
</protein>
<organism evidence="2 3">
    <name type="scientific">Gigaspora margarita</name>
    <dbReference type="NCBI Taxonomy" id="4874"/>
    <lineage>
        <taxon>Eukaryota</taxon>
        <taxon>Fungi</taxon>
        <taxon>Fungi incertae sedis</taxon>
        <taxon>Mucoromycota</taxon>
        <taxon>Glomeromycotina</taxon>
        <taxon>Glomeromycetes</taxon>
        <taxon>Diversisporales</taxon>
        <taxon>Gigasporaceae</taxon>
        <taxon>Gigaspora</taxon>
    </lineage>
</organism>
<proteinExistence type="predicted"/>
<feature type="region of interest" description="Disordered" evidence="1">
    <location>
        <begin position="1"/>
        <end position="30"/>
    </location>
</feature>
<evidence type="ECO:0000313" key="2">
    <source>
        <dbReference type="EMBL" id="CAG8741489.1"/>
    </source>
</evidence>
<keyword evidence="3" id="KW-1185">Reference proteome</keyword>
<gene>
    <name evidence="2" type="ORF">GMARGA_LOCUS15426</name>
</gene>
<dbReference type="Proteomes" id="UP000789901">
    <property type="component" value="Unassembled WGS sequence"/>
</dbReference>
<evidence type="ECO:0000256" key="1">
    <source>
        <dbReference type="SAM" id="MobiDB-lite"/>
    </source>
</evidence>
<accession>A0ABN7V7W3</accession>
<feature type="compositionally biased region" description="Basic and acidic residues" evidence="1">
    <location>
        <begin position="17"/>
        <end position="30"/>
    </location>
</feature>
<comment type="caution">
    <text evidence="2">The sequence shown here is derived from an EMBL/GenBank/DDBJ whole genome shotgun (WGS) entry which is preliminary data.</text>
</comment>
<dbReference type="EMBL" id="CAJVQB010010623">
    <property type="protein sequence ID" value="CAG8741489.1"/>
    <property type="molecule type" value="Genomic_DNA"/>
</dbReference>
<sequence>MAEAFELYYDPEISVEDGDKSSSSEEKNLKQEERELGFEIVLENFVNATLNHINGIGIKWDEEPDTTNNLEHACKVWKKKKSVCAVQPDKCEITDEEVNLNAETPGKDNDQPI</sequence>
<name>A0ABN7V7W3_GIGMA</name>
<evidence type="ECO:0000313" key="3">
    <source>
        <dbReference type="Proteomes" id="UP000789901"/>
    </source>
</evidence>
<reference evidence="2 3" key="1">
    <citation type="submission" date="2021-06" db="EMBL/GenBank/DDBJ databases">
        <authorList>
            <person name="Kallberg Y."/>
            <person name="Tangrot J."/>
            <person name="Rosling A."/>
        </authorList>
    </citation>
    <scope>NUCLEOTIDE SEQUENCE [LARGE SCALE GENOMIC DNA]</scope>
    <source>
        <strain evidence="2 3">120-4 pot B 10/14</strain>
    </source>
</reference>